<reference evidence="2 3" key="1">
    <citation type="journal article" date="2018" name="Gigascience">
        <title>Genomes of trombidid mites reveal novel predicted allergens and laterally-transferred genes associated with secondary metabolism.</title>
        <authorList>
            <person name="Dong X."/>
            <person name="Chaisiri K."/>
            <person name="Xia D."/>
            <person name="Armstrong S.D."/>
            <person name="Fang Y."/>
            <person name="Donnelly M.J."/>
            <person name="Kadowaki T."/>
            <person name="McGarry J.W."/>
            <person name="Darby A.C."/>
            <person name="Makepeace B.L."/>
        </authorList>
    </citation>
    <scope>NUCLEOTIDE SEQUENCE [LARGE SCALE GENOMIC DNA]</scope>
    <source>
        <strain evidence="2">UoL-UT</strain>
    </source>
</reference>
<comment type="caution">
    <text evidence="2">The sequence shown here is derived from an EMBL/GenBank/DDBJ whole genome shotgun (WGS) entry which is preliminary data.</text>
</comment>
<proteinExistence type="predicted"/>
<feature type="compositionally biased region" description="Basic and acidic residues" evidence="1">
    <location>
        <begin position="175"/>
        <end position="186"/>
    </location>
</feature>
<dbReference type="PANTHER" id="PTHR37984">
    <property type="entry name" value="PROTEIN CBG26694"/>
    <property type="match status" value="1"/>
</dbReference>
<name>A0A443RWM4_9ACAR</name>
<dbReference type="VEuPathDB" id="VectorBase:LDEU012485"/>
<dbReference type="EMBL" id="NCKV01025007">
    <property type="protein sequence ID" value="RWS19555.1"/>
    <property type="molecule type" value="Genomic_DNA"/>
</dbReference>
<dbReference type="Gene3D" id="3.30.420.10">
    <property type="entry name" value="Ribonuclease H-like superfamily/Ribonuclease H"/>
    <property type="match status" value="1"/>
</dbReference>
<evidence type="ECO:0000256" key="1">
    <source>
        <dbReference type="SAM" id="MobiDB-lite"/>
    </source>
</evidence>
<dbReference type="PANTHER" id="PTHR37984:SF5">
    <property type="entry name" value="PROTEIN NYNRIN-LIKE"/>
    <property type="match status" value="1"/>
</dbReference>
<dbReference type="InterPro" id="IPR050951">
    <property type="entry name" value="Retrovirus_Pol_polyprotein"/>
</dbReference>
<sequence>MNKIEENTSNALPLFLLTYRNTPHSTTGKTPAELFLGRSLRSRLDLLKPSEIKDKKQITNARRYFNFGDYVWIRMYQGNRKWIEGVIKRRNGNLSYEVEAKGKIMRRHIDQLRKRDEPIDFNIDLSNNFNEEIVHSSQQQESHTQSETSENQGTKRKYERRFQNLSPRKSARISKPPDRYGFETWG</sequence>
<feature type="compositionally biased region" description="Low complexity" evidence="1">
    <location>
        <begin position="135"/>
        <end position="150"/>
    </location>
</feature>
<evidence type="ECO:0008006" key="4">
    <source>
        <dbReference type="Google" id="ProtNLM"/>
    </source>
</evidence>
<dbReference type="GO" id="GO:0003676">
    <property type="term" value="F:nucleic acid binding"/>
    <property type="evidence" value="ECO:0007669"/>
    <property type="project" value="InterPro"/>
</dbReference>
<dbReference type="STRING" id="299467.A0A443RWM4"/>
<evidence type="ECO:0000313" key="2">
    <source>
        <dbReference type="EMBL" id="RWS19555.1"/>
    </source>
</evidence>
<dbReference type="Proteomes" id="UP000288716">
    <property type="component" value="Unassembled WGS sequence"/>
</dbReference>
<dbReference type="OrthoDB" id="10048726at2759"/>
<protein>
    <recommendedName>
        <fullName evidence="4">Integrase catalytic domain-containing protein</fullName>
    </recommendedName>
</protein>
<evidence type="ECO:0000313" key="3">
    <source>
        <dbReference type="Proteomes" id="UP000288716"/>
    </source>
</evidence>
<gene>
    <name evidence="2" type="ORF">B4U80_08639</name>
</gene>
<feature type="region of interest" description="Disordered" evidence="1">
    <location>
        <begin position="134"/>
        <end position="186"/>
    </location>
</feature>
<keyword evidence="3" id="KW-1185">Reference proteome</keyword>
<organism evidence="2 3">
    <name type="scientific">Leptotrombidium deliense</name>
    <dbReference type="NCBI Taxonomy" id="299467"/>
    <lineage>
        <taxon>Eukaryota</taxon>
        <taxon>Metazoa</taxon>
        <taxon>Ecdysozoa</taxon>
        <taxon>Arthropoda</taxon>
        <taxon>Chelicerata</taxon>
        <taxon>Arachnida</taxon>
        <taxon>Acari</taxon>
        <taxon>Acariformes</taxon>
        <taxon>Trombidiformes</taxon>
        <taxon>Prostigmata</taxon>
        <taxon>Anystina</taxon>
        <taxon>Parasitengona</taxon>
        <taxon>Trombiculoidea</taxon>
        <taxon>Trombiculidae</taxon>
        <taxon>Leptotrombidium</taxon>
    </lineage>
</organism>
<dbReference type="InterPro" id="IPR036397">
    <property type="entry name" value="RNaseH_sf"/>
</dbReference>
<dbReference type="AlphaFoldDB" id="A0A443RWM4"/>
<accession>A0A443RWM4</accession>